<feature type="binding site" evidence="14">
    <location>
        <position position="108"/>
    </location>
    <ligand>
        <name>NADP(+)</name>
        <dbReference type="ChEBI" id="CHEBI:58349"/>
    </ligand>
</feature>
<dbReference type="PROSITE" id="PS00461">
    <property type="entry name" value="6PGD"/>
    <property type="match status" value="1"/>
</dbReference>
<evidence type="ECO:0000313" key="18">
    <source>
        <dbReference type="EMBL" id="MDU0269044.1"/>
    </source>
</evidence>
<reference evidence="18" key="2">
    <citation type="submission" date="2023-10" db="EMBL/GenBank/DDBJ databases">
        <title>Genome of Potential pathogenic bacteria in Crohn's disease.</title>
        <authorList>
            <person name="Rodriguez-Palacios A."/>
        </authorList>
    </citation>
    <scope>NUCLEOTIDE SEQUENCE</scope>
    <source>
        <strain evidence="18">CavFT-hAR62</strain>
    </source>
</reference>
<dbReference type="FunFam" id="3.40.50.720:FF:000007">
    <property type="entry name" value="6-phosphogluconate dehydrogenase, decarboxylating"/>
    <property type="match status" value="1"/>
</dbReference>
<dbReference type="PRINTS" id="PR00076">
    <property type="entry name" value="6PGDHDRGNASE"/>
</dbReference>
<dbReference type="InterPro" id="IPR006113">
    <property type="entry name" value="6PGDH_Gnd/GntZ"/>
</dbReference>
<dbReference type="EMBL" id="BQOB01000001">
    <property type="protein sequence ID" value="GKH82372.1"/>
    <property type="molecule type" value="Genomic_DNA"/>
</dbReference>
<evidence type="ECO:0000256" key="1">
    <source>
        <dbReference type="ARBA" id="ARBA00002526"/>
    </source>
</evidence>
<dbReference type="InterPro" id="IPR036291">
    <property type="entry name" value="NAD(P)-bd_dom_sf"/>
</dbReference>
<dbReference type="GO" id="GO:0006098">
    <property type="term" value="P:pentose-phosphate shunt"/>
    <property type="evidence" value="ECO:0007669"/>
    <property type="project" value="UniProtKB-KW"/>
</dbReference>
<sequence>MEKADIGLIGLGVMGQNLALNLADKGWKVVVWNRTVPGKEENVVDNFIANRAKGKGIIGSNELTDFVEALKAPRVILLMVQAGPAVDELMGKLLPLLDKGDILIDGGNSYYEDTERRVKELYDKGMYFVGCGISGGEEGALHGASIMPGGAQEAWPVIQPMLKSIAAKAEDGTPCCEWVGPGGAGHYVKMVHNGIEYGDMQLIAETYFAMKHLLALKNEQMADIFEQWNKGHLHSYLIEITSAILRHKEQGGGYLLDNILDAAGQKGTGRWSVINSLQLNTPLDVIAEAVFARNLSAEKNLRVLMSQHYMHVENHPVYNYQDTVAGLESTLYAARLIGYAQGFALMRTASEQYGWKLNLSTIALLWRAGCIIRSAFLNDIAEAYRRAPGLSHLLLDEHFGREVTEALPAWKKYIGVMLKEGLPVPVLSAALNYFLGLTTNHSPANMIQAMRDYFGAHTFERVDSPRGEFFHEHWEDNY</sequence>
<dbReference type="SUPFAM" id="SSF48179">
    <property type="entry name" value="6-phosphogluconate dehydrogenase C-terminal domain-like"/>
    <property type="match status" value="1"/>
</dbReference>
<dbReference type="EMBL" id="JAWDEV010000001">
    <property type="protein sequence ID" value="MDU0269044.1"/>
    <property type="molecule type" value="Genomic_DNA"/>
</dbReference>
<dbReference type="FunFam" id="1.10.1040.10:FF:000002">
    <property type="entry name" value="6-phosphogluconate dehydrogenase, decarboxylating"/>
    <property type="match status" value="1"/>
</dbReference>
<comment type="similarity">
    <text evidence="3 11 15">Belongs to the 6-phosphogluconate dehydrogenase family.</text>
</comment>
<evidence type="ECO:0000256" key="15">
    <source>
        <dbReference type="RuleBase" id="RU000485"/>
    </source>
</evidence>
<comment type="subunit">
    <text evidence="4 11">Homodimer.</text>
</comment>
<accession>A0AA37KIG3</accession>
<keyword evidence="7 11" id="KW-0560">Oxidoreductase</keyword>
<feature type="binding site" description="in other chain" evidence="13">
    <location>
        <begin position="134"/>
        <end position="136"/>
    </location>
    <ligand>
        <name>substrate</name>
        <note>ligand shared between dimeric partners</note>
    </ligand>
</feature>
<evidence type="ECO:0000313" key="17">
    <source>
        <dbReference type="EMBL" id="GKH82372.1"/>
    </source>
</evidence>
<feature type="binding site" description="in other chain" evidence="13">
    <location>
        <position position="197"/>
    </location>
    <ligand>
        <name>substrate</name>
        <note>ligand shared between dimeric partners</note>
    </ligand>
</feature>
<evidence type="ECO:0000256" key="4">
    <source>
        <dbReference type="ARBA" id="ARBA00011738"/>
    </source>
</evidence>
<dbReference type="Proteomes" id="UP001055104">
    <property type="component" value="Unassembled WGS sequence"/>
</dbReference>
<dbReference type="Pfam" id="PF03446">
    <property type="entry name" value="NAD_binding_2"/>
    <property type="match status" value="1"/>
</dbReference>
<protein>
    <recommendedName>
        <fullName evidence="6 11">6-phosphogluconate dehydrogenase, decarboxylating</fullName>
        <ecNumber evidence="5 11">1.1.1.44</ecNumber>
    </recommendedName>
</protein>
<comment type="caution">
    <text evidence="17">The sequence shown here is derived from an EMBL/GenBank/DDBJ whole genome shotgun (WGS) entry which is preliminary data.</text>
</comment>
<dbReference type="PIRSF" id="PIRSF000109">
    <property type="entry name" value="6PGD"/>
    <property type="match status" value="1"/>
</dbReference>
<feature type="binding site" evidence="14">
    <location>
        <begin position="10"/>
        <end position="15"/>
    </location>
    <ligand>
        <name>NADP(+)</name>
        <dbReference type="ChEBI" id="CHEBI:58349"/>
    </ligand>
</feature>
<dbReference type="GO" id="GO:0004616">
    <property type="term" value="F:phosphogluconate dehydrogenase (decarboxylating) activity"/>
    <property type="evidence" value="ECO:0007669"/>
    <property type="project" value="UniProtKB-EC"/>
</dbReference>
<organism evidence="17 19">
    <name type="scientific">Phocaeicola dorei</name>
    <dbReference type="NCBI Taxonomy" id="357276"/>
    <lineage>
        <taxon>Bacteria</taxon>
        <taxon>Pseudomonadati</taxon>
        <taxon>Bacteroidota</taxon>
        <taxon>Bacteroidia</taxon>
        <taxon>Bacteroidales</taxon>
        <taxon>Bacteroidaceae</taxon>
        <taxon>Phocaeicola</taxon>
    </lineage>
</organism>
<dbReference type="AlphaFoldDB" id="A0AA37KIG3"/>
<dbReference type="EC" id="1.1.1.44" evidence="5 11"/>
<dbReference type="InterPro" id="IPR006114">
    <property type="entry name" value="6PGDH_C"/>
</dbReference>
<dbReference type="GO" id="GO:0050661">
    <property type="term" value="F:NADP binding"/>
    <property type="evidence" value="ECO:0007669"/>
    <property type="project" value="InterPro"/>
</dbReference>
<dbReference type="PANTHER" id="PTHR11811">
    <property type="entry name" value="6-PHOSPHOGLUCONATE DEHYDROGENASE"/>
    <property type="match status" value="1"/>
</dbReference>
<feature type="binding site" description="in other chain" evidence="13">
    <location>
        <position position="266"/>
    </location>
    <ligand>
        <name>substrate</name>
        <note>ligand shared between dimeric partners</note>
    </ligand>
</feature>
<dbReference type="RefSeq" id="WP_038609290.1">
    <property type="nucleotide sequence ID" value="NZ_BAABZF010000001.1"/>
</dbReference>
<name>A0AA37KIG3_9BACT</name>
<feature type="binding site" evidence="14">
    <location>
        <begin position="33"/>
        <end position="35"/>
    </location>
    <ligand>
        <name>NADP(+)</name>
        <dbReference type="ChEBI" id="CHEBI:58349"/>
    </ligand>
</feature>
<dbReference type="InterPro" id="IPR008927">
    <property type="entry name" value="6-PGluconate_DH-like_C_sf"/>
</dbReference>
<evidence type="ECO:0000259" key="16">
    <source>
        <dbReference type="SMART" id="SM01350"/>
    </source>
</evidence>
<evidence type="ECO:0000256" key="2">
    <source>
        <dbReference type="ARBA" id="ARBA00004874"/>
    </source>
</evidence>
<comment type="catalytic activity">
    <reaction evidence="10 11 15">
        <text>6-phospho-D-gluconate + NADP(+) = D-ribulose 5-phosphate + CO2 + NADPH</text>
        <dbReference type="Rhea" id="RHEA:10116"/>
        <dbReference type="ChEBI" id="CHEBI:16526"/>
        <dbReference type="ChEBI" id="CHEBI:57783"/>
        <dbReference type="ChEBI" id="CHEBI:58121"/>
        <dbReference type="ChEBI" id="CHEBI:58349"/>
        <dbReference type="ChEBI" id="CHEBI:58759"/>
        <dbReference type="EC" id="1.1.1.44"/>
    </reaction>
</comment>
<feature type="domain" description="6-phosphogluconate dehydrogenase C-terminal" evidence="16">
    <location>
        <begin position="185"/>
        <end position="475"/>
    </location>
</feature>
<evidence type="ECO:0000256" key="3">
    <source>
        <dbReference type="ARBA" id="ARBA00008419"/>
    </source>
</evidence>
<feature type="binding site" evidence="14">
    <location>
        <begin position="80"/>
        <end position="82"/>
    </location>
    <ligand>
        <name>NADP(+)</name>
        <dbReference type="ChEBI" id="CHEBI:58349"/>
    </ligand>
</feature>
<dbReference type="Pfam" id="PF00393">
    <property type="entry name" value="6PGD"/>
    <property type="match status" value="1"/>
</dbReference>
<dbReference type="Gene3D" id="3.40.50.720">
    <property type="entry name" value="NAD(P)-binding Rossmann-like Domain"/>
    <property type="match status" value="1"/>
</dbReference>
<reference evidence="17" key="1">
    <citation type="submission" date="2022-01" db="EMBL/GenBank/DDBJ databases">
        <title>Novel bile acid biosynthetic pathways are enriched in the microbiome of centenarians.</title>
        <authorList>
            <person name="Sato Y."/>
            <person name="Atarashi K."/>
            <person name="Plichta R.D."/>
            <person name="Arai Y."/>
            <person name="Sasajima S."/>
            <person name="Kearney M.S."/>
            <person name="Suda W."/>
            <person name="Takeshita K."/>
            <person name="Sasaki T."/>
            <person name="Okamoto S."/>
            <person name="Skelly N.A."/>
            <person name="Okamura Y."/>
            <person name="Vlamakis H."/>
            <person name="Li Y."/>
            <person name="Tanoue T."/>
            <person name="Takei H."/>
            <person name="Nittono H."/>
            <person name="Narushima S."/>
            <person name="Irie J."/>
            <person name="Itoh H."/>
            <person name="Moriya K."/>
            <person name="Sugiura Y."/>
            <person name="Suematsu M."/>
            <person name="Moritoki N."/>
            <person name="Shibata S."/>
            <person name="Littman R.D."/>
            <person name="Fischbach A.M."/>
            <person name="Uwamino Y."/>
            <person name="Inoue T."/>
            <person name="Honda A."/>
            <person name="Hattori M."/>
            <person name="Murai T."/>
            <person name="Xavier J.R."/>
            <person name="Hirose N."/>
            <person name="Honda K."/>
        </authorList>
    </citation>
    <scope>NUCLEOTIDE SEQUENCE</scope>
    <source>
        <strain evidence="17">CE91-St7</strain>
    </source>
</reference>
<feature type="active site" description="Proton acceptor" evidence="12">
    <location>
        <position position="189"/>
    </location>
</feature>
<dbReference type="InterPro" id="IPR006183">
    <property type="entry name" value="Pgluconate_DH"/>
</dbReference>
<evidence type="ECO:0000256" key="12">
    <source>
        <dbReference type="PIRSR" id="PIRSR000109-1"/>
    </source>
</evidence>
<gene>
    <name evidence="18" type="primary">gnd</name>
    <name evidence="17" type="ORF">CE91St7_32560</name>
    <name evidence="18" type="ORF">RVH45_03850</name>
</gene>
<evidence type="ECO:0000256" key="9">
    <source>
        <dbReference type="ARBA" id="ARBA00023126"/>
    </source>
</evidence>
<feature type="binding site" evidence="13">
    <location>
        <position position="457"/>
    </location>
    <ligand>
        <name>substrate</name>
        <note>ligand shared between dimeric partners</note>
    </ligand>
</feature>
<evidence type="ECO:0000256" key="8">
    <source>
        <dbReference type="ARBA" id="ARBA00023064"/>
    </source>
</evidence>
<comment type="pathway">
    <text evidence="2 11 15">Carbohydrate degradation; pentose phosphate pathway; D-ribulose 5-phosphate from D-glucose 6-phosphate (oxidative stage): step 3/3.</text>
</comment>
<evidence type="ECO:0000256" key="5">
    <source>
        <dbReference type="ARBA" id="ARBA00013011"/>
    </source>
</evidence>
<keyword evidence="8 15" id="KW-0311">Gluconate utilization</keyword>
<feature type="binding site" description="in other chain" evidence="13">
    <location>
        <position position="293"/>
    </location>
    <ligand>
        <name>substrate</name>
        <note>ligand shared between dimeric partners</note>
    </ligand>
</feature>
<keyword evidence="9 11" id="KW-0570">Pentose shunt</keyword>
<dbReference type="InterPro" id="IPR006184">
    <property type="entry name" value="6PGdom_BS"/>
</dbReference>
<feature type="active site" description="Proton donor" evidence="12">
    <location>
        <position position="196"/>
    </location>
</feature>
<dbReference type="Gene3D" id="1.20.5.320">
    <property type="entry name" value="6-Phosphogluconate Dehydrogenase, domain 3"/>
    <property type="match status" value="1"/>
</dbReference>
<dbReference type="Gene3D" id="1.10.1040.10">
    <property type="entry name" value="N-(1-d-carboxylethyl)-l-norvaline Dehydrogenase, domain 2"/>
    <property type="match status" value="1"/>
</dbReference>
<dbReference type="GO" id="GO:0019521">
    <property type="term" value="P:D-gluconate metabolic process"/>
    <property type="evidence" value="ECO:0007669"/>
    <property type="project" value="UniProtKB-KW"/>
</dbReference>
<evidence type="ECO:0000256" key="14">
    <source>
        <dbReference type="PIRSR" id="PIRSR000109-3"/>
    </source>
</evidence>
<feature type="binding site" evidence="13">
    <location>
        <position position="451"/>
    </location>
    <ligand>
        <name>substrate</name>
        <note>ligand shared between dimeric partners</note>
    </ligand>
</feature>
<dbReference type="Proteomes" id="UP001181086">
    <property type="component" value="Unassembled WGS sequence"/>
</dbReference>
<dbReference type="InterPro" id="IPR013328">
    <property type="entry name" value="6PGD_dom2"/>
</dbReference>
<evidence type="ECO:0000256" key="11">
    <source>
        <dbReference type="PIRNR" id="PIRNR000109"/>
    </source>
</evidence>
<evidence type="ECO:0000256" key="10">
    <source>
        <dbReference type="ARBA" id="ARBA00048640"/>
    </source>
</evidence>
<dbReference type="SMART" id="SM01350">
    <property type="entry name" value="6PGD"/>
    <property type="match status" value="1"/>
</dbReference>
<dbReference type="NCBIfam" id="NF006765">
    <property type="entry name" value="PRK09287.1"/>
    <property type="match status" value="1"/>
</dbReference>
<evidence type="ECO:0000256" key="6">
    <source>
        <dbReference type="ARBA" id="ARBA00018193"/>
    </source>
</evidence>
<keyword evidence="11 15" id="KW-0521">NADP</keyword>
<dbReference type="KEGG" id="bdo:EL88_07365"/>
<dbReference type="NCBIfam" id="TIGR00873">
    <property type="entry name" value="gnd"/>
    <property type="match status" value="1"/>
</dbReference>
<dbReference type="SUPFAM" id="SSF51735">
    <property type="entry name" value="NAD(P)-binding Rossmann-fold domains"/>
    <property type="match status" value="1"/>
</dbReference>
<comment type="function">
    <text evidence="1 11">Catalyzes the oxidative decarboxylation of 6-phosphogluconate to ribulose 5-phosphate and CO(2), with concomitant reduction of NADP to NADPH.</text>
</comment>
<dbReference type="InterPro" id="IPR006115">
    <property type="entry name" value="6PGDH_NADP-bd"/>
</dbReference>
<feature type="binding site" description="in other chain" evidence="13">
    <location>
        <begin position="192"/>
        <end position="193"/>
    </location>
    <ligand>
        <name>substrate</name>
        <note>ligand shared between dimeric partners</note>
    </ligand>
</feature>
<evidence type="ECO:0000256" key="13">
    <source>
        <dbReference type="PIRSR" id="PIRSR000109-2"/>
    </source>
</evidence>
<feature type="binding site" description="in other chain" evidence="13">
    <location>
        <position position="108"/>
    </location>
    <ligand>
        <name>substrate</name>
        <note>ligand shared between dimeric partners</note>
    </ligand>
</feature>
<evidence type="ECO:0000256" key="7">
    <source>
        <dbReference type="ARBA" id="ARBA00023002"/>
    </source>
</evidence>
<proteinExistence type="inferred from homology"/>
<evidence type="ECO:0000313" key="19">
    <source>
        <dbReference type="Proteomes" id="UP001055104"/>
    </source>
</evidence>